<accession>A0AB74A9I6</accession>
<dbReference type="Proteomes" id="UP000267978">
    <property type="component" value="Unassembled WGS sequence"/>
</dbReference>
<name>A0AB74A9I6_PSESX</name>
<protein>
    <submittedName>
        <fullName evidence="1">Uncharacterized protein</fullName>
    </submittedName>
</protein>
<proteinExistence type="predicted"/>
<sequence>MQYKVVDGSDHSAYKVNYFDGGSEIVKTGTTMALTESVNTIHETGEQYTVEQGIFHQSCVDLDQKAVTLVALSEMTRNAPLVLGSDADARYPYERLPFDRELFWTEVKEAIISMKEFSKQPVIK</sequence>
<organism evidence="1 2">
    <name type="scientific">Pseudomonas syringae pv. lapsa</name>
    <dbReference type="NCBI Taxonomy" id="199201"/>
    <lineage>
        <taxon>Bacteria</taxon>
        <taxon>Pseudomonadati</taxon>
        <taxon>Pseudomonadota</taxon>
        <taxon>Gammaproteobacteria</taxon>
        <taxon>Pseudomonadales</taxon>
        <taxon>Pseudomonadaceae</taxon>
        <taxon>Pseudomonas</taxon>
        <taxon>Pseudomonas syringae</taxon>
    </lineage>
</organism>
<gene>
    <name evidence="1" type="ORF">ALQ98_01267</name>
</gene>
<reference evidence="1 2" key="1">
    <citation type="submission" date="2018-08" db="EMBL/GenBank/DDBJ databases">
        <title>Recombination of ecologically and evolutionarily significant loci maintains genetic cohesion in the Pseudomonas syringae species complex.</title>
        <authorList>
            <person name="Dillon M."/>
            <person name="Thakur S."/>
            <person name="Almeida R.N.D."/>
            <person name="Weir B.S."/>
            <person name="Guttman D.S."/>
        </authorList>
    </citation>
    <scope>NUCLEOTIDE SEQUENCE [LARGE SCALE GENOMIC DNA]</scope>
    <source>
        <strain evidence="1 2">ICMP 3946</strain>
    </source>
</reference>
<evidence type="ECO:0000313" key="2">
    <source>
        <dbReference type="Proteomes" id="UP000267978"/>
    </source>
</evidence>
<dbReference type="AlphaFoldDB" id="A0AB74A9I6"/>
<evidence type="ECO:0000313" key="1">
    <source>
        <dbReference type="EMBL" id="RML27384.1"/>
    </source>
</evidence>
<comment type="caution">
    <text evidence="1">The sequence shown here is derived from an EMBL/GenBank/DDBJ whole genome shotgun (WGS) entry which is preliminary data.</text>
</comment>
<dbReference type="EMBL" id="RBNO01000034">
    <property type="protein sequence ID" value="RML27384.1"/>
    <property type="molecule type" value="Genomic_DNA"/>
</dbReference>